<reference evidence="2 3" key="1">
    <citation type="journal article" date="2021" name="Sci. Rep.">
        <title>Genome sequencing of the multicellular alga Astrephomene provides insights into convergent evolution of germ-soma differentiation.</title>
        <authorList>
            <person name="Yamashita S."/>
            <person name="Yamamoto K."/>
            <person name="Matsuzaki R."/>
            <person name="Suzuki S."/>
            <person name="Yamaguchi H."/>
            <person name="Hirooka S."/>
            <person name="Minakuchi Y."/>
            <person name="Miyagishima S."/>
            <person name="Kawachi M."/>
            <person name="Toyoda A."/>
            <person name="Nozaki H."/>
        </authorList>
    </citation>
    <scope>NUCLEOTIDE SEQUENCE [LARGE SCALE GENOMIC DNA]</scope>
    <source>
        <strain evidence="2 3">NIES-4017</strain>
    </source>
</reference>
<sequence>MELGYFAVIWCFGALWFEAWVPDVVGAMVIADSENEAVKELHEQVAGCLVDVGHPPAPSSRQAAEAKADALLLECDPGDYPSPISKRVEFIRFNVLTYDRPDHLPSATQVRRMASV</sequence>
<dbReference type="InterPro" id="IPR035069">
    <property type="entry name" value="TTHA1013/TTHA0281-like"/>
</dbReference>
<evidence type="ECO:0000313" key="2">
    <source>
        <dbReference type="EMBL" id="GFR50705.1"/>
    </source>
</evidence>
<dbReference type="Proteomes" id="UP001054857">
    <property type="component" value="Unassembled WGS sequence"/>
</dbReference>
<proteinExistence type="predicted"/>
<name>A0AAD3HS84_9CHLO</name>
<keyword evidence="3" id="KW-1185">Reference proteome</keyword>
<feature type="signal peptide" evidence="1">
    <location>
        <begin position="1"/>
        <end position="26"/>
    </location>
</feature>
<dbReference type="EMBL" id="BMAR01000040">
    <property type="protein sequence ID" value="GFR50705.1"/>
    <property type="molecule type" value="Genomic_DNA"/>
</dbReference>
<dbReference type="AlphaFoldDB" id="A0AAD3HS84"/>
<organism evidence="2 3">
    <name type="scientific">Astrephomene gubernaculifera</name>
    <dbReference type="NCBI Taxonomy" id="47775"/>
    <lineage>
        <taxon>Eukaryota</taxon>
        <taxon>Viridiplantae</taxon>
        <taxon>Chlorophyta</taxon>
        <taxon>core chlorophytes</taxon>
        <taxon>Chlorophyceae</taxon>
        <taxon>CS clade</taxon>
        <taxon>Chlamydomonadales</taxon>
        <taxon>Astrephomenaceae</taxon>
        <taxon>Astrephomene</taxon>
    </lineage>
</organism>
<dbReference type="SUPFAM" id="SSF143100">
    <property type="entry name" value="TTHA1013/TTHA0281-like"/>
    <property type="match status" value="1"/>
</dbReference>
<accession>A0AAD3HS84</accession>
<evidence type="ECO:0000313" key="3">
    <source>
        <dbReference type="Proteomes" id="UP001054857"/>
    </source>
</evidence>
<feature type="chain" id="PRO_5042292323" evidence="1">
    <location>
        <begin position="27"/>
        <end position="116"/>
    </location>
</feature>
<comment type="caution">
    <text evidence="2">The sequence shown here is derived from an EMBL/GenBank/DDBJ whole genome shotgun (WGS) entry which is preliminary data.</text>
</comment>
<protein>
    <submittedName>
        <fullName evidence="2">Uncharacterized protein</fullName>
    </submittedName>
</protein>
<gene>
    <name evidence="2" type="ORF">Agub_g12962</name>
</gene>
<keyword evidence="1" id="KW-0732">Signal</keyword>
<evidence type="ECO:0000256" key="1">
    <source>
        <dbReference type="SAM" id="SignalP"/>
    </source>
</evidence>